<evidence type="ECO:0000256" key="7">
    <source>
        <dbReference type="ARBA" id="ARBA00022840"/>
    </source>
</evidence>
<evidence type="ECO:0000256" key="10">
    <source>
        <dbReference type="SAM" id="MobiDB-lite"/>
    </source>
</evidence>
<feature type="region of interest" description="Disordered" evidence="10">
    <location>
        <begin position="707"/>
        <end position="742"/>
    </location>
</feature>
<comment type="catalytic activity">
    <reaction evidence="8">
        <text>L-threonyl-[protein] + ATP = O-phospho-L-threonyl-[protein] + ADP + H(+)</text>
        <dbReference type="Rhea" id="RHEA:46608"/>
        <dbReference type="Rhea" id="RHEA-COMP:11060"/>
        <dbReference type="Rhea" id="RHEA-COMP:11605"/>
        <dbReference type="ChEBI" id="CHEBI:15378"/>
        <dbReference type="ChEBI" id="CHEBI:30013"/>
        <dbReference type="ChEBI" id="CHEBI:30616"/>
        <dbReference type="ChEBI" id="CHEBI:61977"/>
        <dbReference type="ChEBI" id="CHEBI:456216"/>
        <dbReference type="EC" id="2.7.11.1"/>
    </reaction>
</comment>
<keyword evidence="4" id="KW-0808">Transferase</keyword>
<feature type="compositionally biased region" description="Acidic residues" evidence="10">
    <location>
        <begin position="232"/>
        <end position="242"/>
    </location>
</feature>
<dbReference type="Proteomes" id="UP000530660">
    <property type="component" value="Unassembled WGS sequence"/>
</dbReference>
<dbReference type="Gene3D" id="3.30.200.20">
    <property type="entry name" value="Phosphorylase Kinase, domain 1"/>
    <property type="match status" value="1"/>
</dbReference>
<dbReference type="GO" id="GO:0004674">
    <property type="term" value="F:protein serine/threonine kinase activity"/>
    <property type="evidence" value="ECO:0007669"/>
    <property type="project" value="UniProtKB-KW"/>
</dbReference>
<name>A0A7J7IDX6_9RHOD</name>
<evidence type="ECO:0000256" key="9">
    <source>
        <dbReference type="ARBA" id="ARBA00048679"/>
    </source>
</evidence>
<keyword evidence="13" id="KW-1185">Reference proteome</keyword>
<dbReference type="SMART" id="SM00220">
    <property type="entry name" value="S_TKc"/>
    <property type="match status" value="1"/>
</dbReference>
<feature type="region of interest" description="Disordered" evidence="10">
    <location>
        <begin position="795"/>
        <end position="827"/>
    </location>
</feature>
<evidence type="ECO:0000256" key="5">
    <source>
        <dbReference type="ARBA" id="ARBA00022741"/>
    </source>
</evidence>
<dbReference type="InterPro" id="IPR000719">
    <property type="entry name" value="Prot_kinase_dom"/>
</dbReference>
<dbReference type="FunFam" id="1.10.510.10:FF:000604">
    <property type="entry name" value="AGC protein kinase"/>
    <property type="match status" value="1"/>
</dbReference>
<dbReference type="EMBL" id="VWRR01000015">
    <property type="protein sequence ID" value="KAF6001296.1"/>
    <property type="molecule type" value="Genomic_DNA"/>
</dbReference>
<organism evidence="12 13">
    <name type="scientific">Cyanidiococcus yangmingshanensis</name>
    <dbReference type="NCBI Taxonomy" id="2690220"/>
    <lineage>
        <taxon>Eukaryota</taxon>
        <taxon>Rhodophyta</taxon>
        <taxon>Bangiophyceae</taxon>
        <taxon>Cyanidiales</taxon>
        <taxon>Cyanidiaceae</taxon>
        <taxon>Cyanidiococcus</taxon>
    </lineage>
</organism>
<evidence type="ECO:0000256" key="6">
    <source>
        <dbReference type="ARBA" id="ARBA00022777"/>
    </source>
</evidence>
<evidence type="ECO:0000256" key="2">
    <source>
        <dbReference type="ARBA" id="ARBA00012513"/>
    </source>
</evidence>
<dbReference type="Gene3D" id="1.10.510.10">
    <property type="entry name" value="Transferase(Phosphotransferase) domain 1"/>
    <property type="match status" value="1"/>
</dbReference>
<feature type="region of interest" description="Disordered" evidence="10">
    <location>
        <begin position="194"/>
        <end position="242"/>
    </location>
</feature>
<dbReference type="CDD" id="cd05579">
    <property type="entry name" value="STKc_MAST_like"/>
    <property type="match status" value="1"/>
</dbReference>
<keyword evidence="5" id="KW-0547">Nucleotide-binding</keyword>
<evidence type="ECO:0000256" key="8">
    <source>
        <dbReference type="ARBA" id="ARBA00047899"/>
    </source>
</evidence>
<comment type="catalytic activity">
    <reaction evidence="9">
        <text>L-seryl-[protein] + ATP = O-phospho-L-seryl-[protein] + ADP + H(+)</text>
        <dbReference type="Rhea" id="RHEA:17989"/>
        <dbReference type="Rhea" id="RHEA-COMP:9863"/>
        <dbReference type="Rhea" id="RHEA-COMP:11604"/>
        <dbReference type="ChEBI" id="CHEBI:15378"/>
        <dbReference type="ChEBI" id="CHEBI:29999"/>
        <dbReference type="ChEBI" id="CHEBI:30616"/>
        <dbReference type="ChEBI" id="CHEBI:83421"/>
        <dbReference type="ChEBI" id="CHEBI:456216"/>
        <dbReference type="EC" id="2.7.11.1"/>
    </reaction>
</comment>
<dbReference type="AlphaFoldDB" id="A0A7J7IDX6"/>
<dbReference type="FunFam" id="3.30.200.20:FF:000042">
    <property type="entry name" value="Aurora kinase A"/>
    <property type="match status" value="1"/>
</dbReference>
<keyword evidence="3" id="KW-0723">Serine/threonine-protein kinase</keyword>
<dbReference type="PANTHER" id="PTHR24356:SF1">
    <property type="entry name" value="SERINE_THREONINE-PROTEIN KINASE GREATWALL"/>
    <property type="match status" value="1"/>
</dbReference>
<feature type="region of interest" description="Disordered" evidence="10">
    <location>
        <begin position="14"/>
        <end position="34"/>
    </location>
</feature>
<keyword evidence="7" id="KW-0067">ATP-binding</keyword>
<feature type="compositionally biased region" description="Basic residues" evidence="10">
    <location>
        <begin position="517"/>
        <end position="531"/>
    </location>
</feature>
<proteinExistence type="inferred from homology"/>
<dbReference type="GO" id="GO:0035556">
    <property type="term" value="P:intracellular signal transduction"/>
    <property type="evidence" value="ECO:0007669"/>
    <property type="project" value="TreeGrafter"/>
</dbReference>
<dbReference type="PROSITE" id="PS00108">
    <property type="entry name" value="PROTEIN_KINASE_ST"/>
    <property type="match status" value="1"/>
</dbReference>
<dbReference type="SUPFAM" id="SSF56112">
    <property type="entry name" value="Protein kinase-like (PK-like)"/>
    <property type="match status" value="1"/>
</dbReference>
<evidence type="ECO:0000259" key="11">
    <source>
        <dbReference type="PROSITE" id="PS50011"/>
    </source>
</evidence>
<dbReference type="EC" id="2.7.11.1" evidence="2"/>
<comment type="similarity">
    <text evidence="1">Belongs to the protein kinase superfamily. AGC Ser/Thr protein kinase family.</text>
</comment>
<dbReference type="PROSITE" id="PS50011">
    <property type="entry name" value="PROTEIN_KINASE_DOM"/>
    <property type="match status" value="1"/>
</dbReference>
<evidence type="ECO:0000313" key="13">
    <source>
        <dbReference type="Proteomes" id="UP000530660"/>
    </source>
</evidence>
<comment type="caution">
    <text evidence="12">The sequence shown here is derived from an EMBL/GenBank/DDBJ whole genome shotgun (WGS) entry which is preliminary data.</text>
</comment>
<feature type="region of interest" description="Disordered" evidence="10">
    <location>
        <begin position="80"/>
        <end position="102"/>
    </location>
</feature>
<feature type="compositionally biased region" description="Polar residues" evidence="10">
    <location>
        <begin position="489"/>
        <end position="516"/>
    </location>
</feature>
<dbReference type="InterPro" id="IPR050236">
    <property type="entry name" value="Ser_Thr_kinase_AGC"/>
</dbReference>
<evidence type="ECO:0000256" key="1">
    <source>
        <dbReference type="ARBA" id="ARBA00009903"/>
    </source>
</evidence>
<dbReference type="OrthoDB" id="162894at2759"/>
<dbReference type="PANTHER" id="PTHR24356">
    <property type="entry name" value="SERINE/THREONINE-PROTEIN KINASE"/>
    <property type="match status" value="1"/>
</dbReference>
<evidence type="ECO:0000256" key="3">
    <source>
        <dbReference type="ARBA" id="ARBA00022527"/>
    </source>
</evidence>
<feature type="compositionally biased region" description="Polar residues" evidence="10">
    <location>
        <begin position="795"/>
        <end position="823"/>
    </location>
</feature>
<protein>
    <recommendedName>
        <fullName evidence="2">non-specific serine/threonine protein kinase</fullName>
        <ecNumber evidence="2">2.7.11.1</ecNumber>
    </recommendedName>
</protein>
<dbReference type="InterPro" id="IPR008271">
    <property type="entry name" value="Ser/Thr_kinase_AS"/>
</dbReference>
<feature type="region of interest" description="Disordered" evidence="10">
    <location>
        <begin position="476"/>
        <end position="538"/>
    </location>
</feature>
<keyword evidence="6" id="KW-0418">Kinase</keyword>
<gene>
    <name evidence="12" type="ORF">F1559_002624</name>
</gene>
<feature type="compositionally biased region" description="Polar residues" evidence="10">
    <location>
        <begin position="726"/>
        <end position="742"/>
    </location>
</feature>
<evidence type="ECO:0000256" key="4">
    <source>
        <dbReference type="ARBA" id="ARBA00022679"/>
    </source>
</evidence>
<reference evidence="12 13" key="1">
    <citation type="journal article" date="2020" name="J. Phycol.">
        <title>Comparative genome analysis reveals Cyanidiococcus gen. nov., a new extremophilic red algal genus sister to Cyanidioschyzon (Cyanidioschyzonaceae, Rhodophyta).</title>
        <authorList>
            <person name="Liu S.-L."/>
            <person name="Chiang Y.-R."/>
            <person name="Yoon H.S."/>
            <person name="Fu H.-Y."/>
        </authorList>
    </citation>
    <scope>NUCLEOTIDE SEQUENCE [LARGE SCALE GENOMIC DNA]</scope>
    <source>
        <strain evidence="12 13">THAL066</strain>
    </source>
</reference>
<sequence length="967" mass="104290">MRLRRRRNCHRTQIALQGTSPMEESTPVWSSTAASSPTENTLVWSWAAPVAQDANLKVTPPIDEEQPALQQRTRSLAATTLAQPWSLRGRGPRNEHPLTGYGSDSVALARRDVYNAAGMEQAEVVAPAEDDDTEDISLETQGSLATTRTYPSGRNLSSLAAAAAHTASSVATTTTTLLRMPPPINPMSIRGIGSEQTSATVATRIGDNPSSPCSGPEPGIDDDDNKTNGNDEHDEEDDVDDEQTDPYAYLICRICEEVYPCEVFEEHTKCCAARARASMLIAACDKQLEKLGRQGARLAADATCWSTSNEVSSPPTLDTESSFAPADDMQRQLVLRIAKLCLYAAAVEPSETCTGLSQFHPQDLDELETQSMDEVRSRLRLRTGAELVTMRPNHGENVARAKLEAVRARLEQALRTLSAAASEATVTSRWCEALIERAHRLVSEKLLALATIPAVFDQAHIRSPTAAPDIAFHQRTPEQSPVGTDEQTDSCGTNAANGSKPTTTLSGDSERSCASSQRRRTPSSTGKRRSSSGRPLRASAGAVGLVPSIRDFDILKPISRGAFGRVYLASKKTTGDLYAIKVFQKSEIVRKNLVRRVRAERDILATIQNPFVVRFIWSFESARKLFLVMEFLPGGDLYSLLSNLGYLDEDVARQYAAEIVLALEYLHQAGIVHRDLKPDNILIDREGHIKLTDFGLSKQGALDLPHSCSTTTTAPPPPTLSLSATRATPTATNDGFHGPTSSATSPYLMPVAAGLNATVVQRKGWASTTTTTATTSVTDASHAYVGSDVTTNASGIFTQRSGNGNRRSRTTGAVLSPTTQHSQGGVVAATTGSQITTTDPQPGLMKEQCDDSVGFGTQVDGIAINLGSVDRHWAGKYALTIASVPVDWKPSNIQGCDFSGCSSGASTRDTRLFGTRAFVGHWTRLCGRLVGAWRRPVRTAGWYSGISCELGACYLFQYPLGKDSMAR</sequence>
<dbReference type="Pfam" id="PF00069">
    <property type="entry name" value="Pkinase"/>
    <property type="match status" value="1"/>
</dbReference>
<evidence type="ECO:0000313" key="12">
    <source>
        <dbReference type="EMBL" id="KAF6001296.1"/>
    </source>
</evidence>
<dbReference type="InterPro" id="IPR011009">
    <property type="entry name" value="Kinase-like_dom_sf"/>
</dbReference>
<accession>A0A7J7IDX6</accession>
<dbReference type="GO" id="GO:0005524">
    <property type="term" value="F:ATP binding"/>
    <property type="evidence" value="ECO:0007669"/>
    <property type="project" value="UniProtKB-KW"/>
</dbReference>
<feature type="domain" description="Protein kinase" evidence="11">
    <location>
        <begin position="552"/>
        <end position="967"/>
    </location>
</feature>